<gene>
    <name evidence="2" type="ORF">WJ33_00995</name>
</gene>
<dbReference type="OrthoDB" id="9135492at2"/>
<name>A0A118HKL8_9BURK</name>
<sequence length="236" mass="25912">MNFYKLKEAAAAIAAELYPADVTDDSYDPRADVERCYLAALQHAVCENEIVYREPGTRLPVRRTGIEASLAAHSCIVSQHDLNVWLQGKGVGIQIHSPSSSETYADDSSASAESGDASTPLDTTESERPTSAQLAAALGPYLTEGRDQETLKDMFHDVRGRPKLARYRKMSRLGARNIATWEVAGVVLHLITERYMTWECAKDALTEHYPQHLDILDGLGPQEEAAAATWIPRGIG</sequence>
<protein>
    <submittedName>
        <fullName evidence="2">Uncharacterized protein</fullName>
    </submittedName>
</protein>
<dbReference type="RefSeq" id="WP_059759543.1">
    <property type="nucleotide sequence ID" value="NZ_CP013414.1"/>
</dbReference>
<reference evidence="2 3" key="1">
    <citation type="submission" date="2015-11" db="EMBL/GenBank/DDBJ databases">
        <title>Expanding the genomic diversity of Burkholderia species for the development of highly accurate diagnostics.</title>
        <authorList>
            <person name="Sahl J."/>
            <person name="Keim P."/>
            <person name="Wagner D."/>
        </authorList>
    </citation>
    <scope>NUCLEOTIDE SEQUENCE [LARGE SCALE GENOMIC DNA]</scope>
    <source>
        <strain evidence="2 3">MSMB2036</strain>
    </source>
</reference>
<dbReference type="AlphaFoldDB" id="A0A118HKL8"/>
<comment type="caution">
    <text evidence="2">The sequence shown here is derived from an EMBL/GenBank/DDBJ whole genome shotgun (WGS) entry which is preliminary data.</text>
</comment>
<proteinExistence type="predicted"/>
<dbReference type="EMBL" id="LOXM01000264">
    <property type="protein sequence ID" value="KVG54876.1"/>
    <property type="molecule type" value="Genomic_DNA"/>
</dbReference>
<accession>A0A118HKL8</accession>
<evidence type="ECO:0000313" key="3">
    <source>
        <dbReference type="Proteomes" id="UP000064029"/>
    </source>
</evidence>
<evidence type="ECO:0000256" key="1">
    <source>
        <dbReference type="SAM" id="MobiDB-lite"/>
    </source>
</evidence>
<evidence type="ECO:0000313" key="2">
    <source>
        <dbReference type="EMBL" id="KVG54876.1"/>
    </source>
</evidence>
<feature type="region of interest" description="Disordered" evidence="1">
    <location>
        <begin position="97"/>
        <end position="130"/>
    </location>
</feature>
<feature type="compositionally biased region" description="Low complexity" evidence="1">
    <location>
        <begin position="97"/>
        <end position="118"/>
    </location>
</feature>
<organism evidence="2 3">
    <name type="scientific">Burkholderia ubonensis</name>
    <dbReference type="NCBI Taxonomy" id="101571"/>
    <lineage>
        <taxon>Bacteria</taxon>
        <taxon>Pseudomonadati</taxon>
        <taxon>Pseudomonadota</taxon>
        <taxon>Betaproteobacteria</taxon>
        <taxon>Burkholderiales</taxon>
        <taxon>Burkholderiaceae</taxon>
        <taxon>Burkholderia</taxon>
        <taxon>Burkholderia cepacia complex</taxon>
    </lineage>
</organism>
<dbReference type="Proteomes" id="UP000064029">
    <property type="component" value="Unassembled WGS sequence"/>
</dbReference>